<evidence type="ECO:0000313" key="9">
    <source>
        <dbReference type="Proteomes" id="UP000544127"/>
    </source>
</evidence>
<evidence type="ECO:0000256" key="4">
    <source>
        <dbReference type="ARBA" id="ARBA00023157"/>
    </source>
</evidence>
<keyword evidence="9" id="KW-1185">Reference proteome</keyword>
<dbReference type="InterPro" id="IPR000010">
    <property type="entry name" value="Cystatin_dom"/>
</dbReference>
<accession>A0A7K6BD53</accession>
<feature type="signal peptide" evidence="6">
    <location>
        <begin position="1"/>
        <end position="25"/>
    </location>
</feature>
<evidence type="ECO:0000256" key="3">
    <source>
        <dbReference type="ARBA" id="ARBA00022704"/>
    </source>
</evidence>
<feature type="chain" id="PRO_5029602245" description="Egg-white cystatin" evidence="6">
    <location>
        <begin position="26"/>
        <end position="141"/>
    </location>
</feature>
<dbReference type="InterPro" id="IPR018073">
    <property type="entry name" value="Prot_inh_cystat_CS"/>
</dbReference>
<dbReference type="Proteomes" id="UP000544127">
    <property type="component" value="Unassembled WGS sequence"/>
</dbReference>
<feature type="non-terminal residue" evidence="8">
    <location>
        <position position="141"/>
    </location>
</feature>
<keyword evidence="2" id="KW-0646">Protease inhibitor</keyword>
<evidence type="ECO:0000256" key="2">
    <source>
        <dbReference type="ARBA" id="ARBA00022690"/>
    </source>
</evidence>
<evidence type="ECO:0000256" key="5">
    <source>
        <dbReference type="ARBA" id="ARBA00078073"/>
    </source>
</evidence>
<dbReference type="Pfam" id="PF00031">
    <property type="entry name" value="Cystatin"/>
    <property type="match status" value="1"/>
</dbReference>
<reference evidence="8 9" key="1">
    <citation type="submission" date="2019-09" db="EMBL/GenBank/DDBJ databases">
        <title>Bird 10,000 Genomes (B10K) Project - Family phase.</title>
        <authorList>
            <person name="Zhang G."/>
        </authorList>
    </citation>
    <scope>NUCLEOTIDE SEQUENCE [LARGE SCALE GENOMIC DNA]</scope>
    <source>
        <strain evidence="8">B10K-DU-012-37</strain>
    </source>
</reference>
<keyword evidence="6" id="KW-0732">Signal</keyword>
<dbReference type="GO" id="GO:0005737">
    <property type="term" value="C:cytoplasm"/>
    <property type="evidence" value="ECO:0007669"/>
    <property type="project" value="TreeGrafter"/>
</dbReference>
<comment type="caution">
    <text evidence="8">The sequence shown here is derived from an EMBL/GenBank/DDBJ whole genome shotgun (WGS) entry which is preliminary data.</text>
</comment>
<dbReference type="Gene3D" id="3.10.450.10">
    <property type="match status" value="1"/>
</dbReference>
<name>A0A7K6BD53_UPUEP</name>
<sequence>AAMAAERLFVTLLAVALLLVEAVLGARNPPLVGAPVEISNAGNDRGLQQALRFAMAEYNKASNDMYSSRVVRLISAKSQIVAGVKYIMEVEIGRTTCQKPAADLQNCALSDAPQMAMRTICNFTVYSVPWQNRMELLEHSC</sequence>
<evidence type="ECO:0000256" key="6">
    <source>
        <dbReference type="SAM" id="SignalP"/>
    </source>
</evidence>
<dbReference type="CDD" id="cd00042">
    <property type="entry name" value="CY"/>
    <property type="match status" value="1"/>
</dbReference>
<dbReference type="PROSITE" id="PS00287">
    <property type="entry name" value="CYSTATIN"/>
    <property type="match status" value="1"/>
</dbReference>
<keyword evidence="4" id="KW-1015">Disulfide bond</keyword>
<proteinExistence type="inferred from homology"/>
<dbReference type="SUPFAM" id="SSF54403">
    <property type="entry name" value="Cystatin/monellin"/>
    <property type="match status" value="1"/>
</dbReference>
<dbReference type="GO" id="GO:0004869">
    <property type="term" value="F:cysteine-type endopeptidase inhibitor activity"/>
    <property type="evidence" value="ECO:0007669"/>
    <property type="project" value="UniProtKB-KW"/>
</dbReference>
<evidence type="ECO:0000313" key="8">
    <source>
        <dbReference type="EMBL" id="NWU99944.1"/>
    </source>
</evidence>
<gene>
    <name evidence="8" type="primary">Cyt</name>
    <name evidence="8" type="ORF">UPUEPO_R12857</name>
</gene>
<dbReference type="PANTHER" id="PTHR46186:SF2">
    <property type="entry name" value="CYSTATIN"/>
    <property type="match status" value="1"/>
</dbReference>
<evidence type="ECO:0000256" key="1">
    <source>
        <dbReference type="ARBA" id="ARBA00009403"/>
    </source>
</evidence>
<dbReference type="SMART" id="SM00043">
    <property type="entry name" value="CY"/>
    <property type="match status" value="1"/>
</dbReference>
<dbReference type="EMBL" id="VZRI01012199">
    <property type="protein sequence ID" value="NWU99944.1"/>
    <property type="molecule type" value="Genomic_DNA"/>
</dbReference>
<dbReference type="FunFam" id="3.10.450.10:FF:000004">
    <property type="entry name" value="Cystatin C"/>
    <property type="match status" value="1"/>
</dbReference>
<evidence type="ECO:0000259" key="7">
    <source>
        <dbReference type="SMART" id="SM00043"/>
    </source>
</evidence>
<dbReference type="GO" id="GO:0005615">
    <property type="term" value="C:extracellular space"/>
    <property type="evidence" value="ECO:0007669"/>
    <property type="project" value="TreeGrafter"/>
</dbReference>
<feature type="non-terminal residue" evidence="8">
    <location>
        <position position="1"/>
    </location>
</feature>
<comment type="similarity">
    <text evidence="1">Belongs to the cystatin family.</text>
</comment>
<feature type="domain" description="Cystatin" evidence="7">
    <location>
        <begin position="30"/>
        <end position="141"/>
    </location>
</feature>
<dbReference type="InterPro" id="IPR046350">
    <property type="entry name" value="Cystatin_sf"/>
</dbReference>
<dbReference type="GO" id="GO:0031982">
    <property type="term" value="C:vesicle"/>
    <property type="evidence" value="ECO:0007669"/>
    <property type="project" value="TreeGrafter"/>
</dbReference>
<keyword evidence="3" id="KW-0789">Thiol protease inhibitor</keyword>
<dbReference type="AlphaFoldDB" id="A0A7K6BD53"/>
<dbReference type="PANTHER" id="PTHR46186">
    <property type="entry name" value="CYSTATIN"/>
    <property type="match status" value="1"/>
</dbReference>
<dbReference type="OrthoDB" id="1908104at2759"/>
<organism evidence="8 9">
    <name type="scientific">Upupa epops</name>
    <name type="common">Eurasian hoopoe</name>
    <dbReference type="NCBI Taxonomy" id="57439"/>
    <lineage>
        <taxon>Eukaryota</taxon>
        <taxon>Metazoa</taxon>
        <taxon>Chordata</taxon>
        <taxon>Craniata</taxon>
        <taxon>Vertebrata</taxon>
        <taxon>Euteleostomi</taxon>
        <taxon>Archelosauria</taxon>
        <taxon>Archosauria</taxon>
        <taxon>Dinosauria</taxon>
        <taxon>Saurischia</taxon>
        <taxon>Theropoda</taxon>
        <taxon>Coelurosauria</taxon>
        <taxon>Aves</taxon>
        <taxon>Neognathae</taxon>
        <taxon>Neoaves</taxon>
        <taxon>Telluraves</taxon>
        <taxon>Coraciimorphae</taxon>
        <taxon>Bucerotiformes</taxon>
        <taxon>Upupidae</taxon>
        <taxon>Upupa</taxon>
    </lineage>
</organism>
<protein>
    <recommendedName>
        <fullName evidence="5">Egg-white cystatin</fullName>
    </recommendedName>
</protein>